<comment type="caution">
    <text evidence="12">The sequence shown here is derived from an EMBL/GenBank/DDBJ whole genome shotgun (WGS) entry which is preliminary data.</text>
</comment>
<evidence type="ECO:0000256" key="7">
    <source>
        <dbReference type="ARBA" id="ARBA00022741"/>
    </source>
</evidence>
<evidence type="ECO:0000313" key="12">
    <source>
        <dbReference type="EMBL" id="MBC8586943.1"/>
    </source>
</evidence>
<dbReference type="SUPFAM" id="SSF52540">
    <property type="entry name" value="P-loop containing nucleoside triphosphate hydrolases"/>
    <property type="match status" value="2"/>
</dbReference>
<gene>
    <name evidence="12" type="ORF">H8707_01640</name>
</gene>
<evidence type="ECO:0000256" key="5">
    <source>
        <dbReference type="ARBA" id="ARBA00022597"/>
    </source>
</evidence>
<dbReference type="SMART" id="SM00382">
    <property type="entry name" value="AAA"/>
    <property type="match status" value="2"/>
</dbReference>
<dbReference type="InterPro" id="IPR003593">
    <property type="entry name" value="AAA+_ATPase"/>
</dbReference>
<keyword evidence="8 12" id="KW-0067">ATP-binding</keyword>
<evidence type="ECO:0000256" key="4">
    <source>
        <dbReference type="ARBA" id="ARBA00022475"/>
    </source>
</evidence>
<evidence type="ECO:0000256" key="10">
    <source>
        <dbReference type="ARBA" id="ARBA00023136"/>
    </source>
</evidence>
<dbReference type="Pfam" id="PF00005">
    <property type="entry name" value="ABC_tran"/>
    <property type="match status" value="2"/>
</dbReference>
<dbReference type="InterPro" id="IPR003439">
    <property type="entry name" value="ABC_transporter-like_ATP-bd"/>
</dbReference>
<feature type="domain" description="ABC transporter" evidence="11">
    <location>
        <begin position="13"/>
        <end position="249"/>
    </location>
</feature>
<dbReference type="Gene3D" id="3.40.50.300">
    <property type="entry name" value="P-loop containing nucleotide triphosphate hydrolases"/>
    <property type="match status" value="2"/>
</dbReference>
<comment type="subcellular location">
    <subcellularLocation>
        <location evidence="2">Cell inner membrane</location>
    </subcellularLocation>
    <subcellularLocation>
        <location evidence="1">Cell membrane</location>
        <topology evidence="1">Peripheral membrane protein</topology>
    </subcellularLocation>
</comment>
<evidence type="ECO:0000256" key="1">
    <source>
        <dbReference type="ARBA" id="ARBA00004202"/>
    </source>
</evidence>
<keyword evidence="6" id="KW-0677">Repeat</keyword>
<dbReference type="CDD" id="cd03215">
    <property type="entry name" value="ABC_Carb_Monos_II"/>
    <property type="match status" value="1"/>
</dbReference>
<dbReference type="PROSITE" id="PS50893">
    <property type="entry name" value="ABC_TRANSPORTER_2"/>
    <property type="match status" value="2"/>
</dbReference>
<accession>A0A926ERN2</accession>
<evidence type="ECO:0000259" key="11">
    <source>
        <dbReference type="PROSITE" id="PS50893"/>
    </source>
</evidence>
<evidence type="ECO:0000256" key="3">
    <source>
        <dbReference type="ARBA" id="ARBA00022448"/>
    </source>
</evidence>
<organism evidence="12 13">
    <name type="scientific">Paratissierella segnis</name>
    <dbReference type="NCBI Taxonomy" id="2763679"/>
    <lineage>
        <taxon>Bacteria</taxon>
        <taxon>Bacillati</taxon>
        <taxon>Bacillota</taxon>
        <taxon>Tissierellia</taxon>
        <taxon>Tissierellales</taxon>
        <taxon>Tissierellaceae</taxon>
        <taxon>Paratissierella</taxon>
    </lineage>
</organism>
<dbReference type="Proteomes" id="UP000601171">
    <property type="component" value="Unassembled WGS sequence"/>
</dbReference>
<dbReference type="InterPro" id="IPR017871">
    <property type="entry name" value="ABC_transporter-like_CS"/>
</dbReference>
<keyword evidence="13" id="KW-1185">Reference proteome</keyword>
<dbReference type="CDD" id="cd03216">
    <property type="entry name" value="ABC_Carb_Monos_I"/>
    <property type="match status" value="1"/>
</dbReference>
<sequence>MEVLEGKKSDIILEFKDITKTFPGVVALKNISFTIKKGTVHALVGENGAGKSTLMKILNGLYHADSGEIHLDGEKVQIKDSLQAQQHGIAMVHQELNVVNELSIAENIFLGKEPMNKFGFIDQKSLYRESAEFLKKQKLSYNTKTKMKELSVGEQQMIEIIKTVFFNSKIIIMDEPTSSLSEGEVKKLFEKIKELKAAGTTIIYISHRLEEIDEICDYLTIMRDGMFIKSAKVGEISRNEIIASMVGRNIENAYPKTESNIGELLLEVKGLTNDSIKDVSFEIKRGEILGFAGLVGAGRTEVARAIFGMDPVNSGEIYLEGKKINIKNPRDAVDNGIMMASEDRRKYGLVTKRSVLENISLPNYNRYSKTLFLNGKVETEYSSDICKKLQIKTPSLKTQAASLSGGNQQKLVIGKWLISNPKVFILDEPTRGIDVGAKTEIYKLICELAAEGMAIIMISSDLPELLGMSDRIYTMSEGRITGELSREEATQEKIMHYATIERQAN</sequence>
<keyword evidence="9" id="KW-1278">Translocase</keyword>
<keyword evidence="10" id="KW-0472">Membrane</keyword>
<evidence type="ECO:0000313" key="13">
    <source>
        <dbReference type="Proteomes" id="UP000601171"/>
    </source>
</evidence>
<dbReference type="AlphaFoldDB" id="A0A926ERN2"/>
<keyword evidence="5" id="KW-0762">Sugar transport</keyword>
<reference evidence="12" key="1">
    <citation type="submission" date="2020-08" db="EMBL/GenBank/DDBJ databases">
        <title>Genome public.</title>
        <authorList>
            <person name="Liu C."/>
            <person name="Sun Q."/>
        </authorList>
    </citation>
    <scope>NUCLEOTIDE SEQUENCE</scope>
    <source>
        <strain evidence="12">BX21</strain>
    </source>
</reference>
<evidence type="ECO:0000256" key="6">
    <source>
        <dbReference type="ARBA" id="ARBA00022737"/>
    </source>
</evidence>
<dbReference type="GO" id="GO:0005886">
    <property type="term" value="C:plasma membrane"/>
    <property type="evidence" value="ECO:0007669"/>
    <property type="project" value="UniProtKB-SubCell"/>
</dbReference>
<dbReference type="EMBL" id="JACRTG010000004">
    <property type="protein sequence ID" value="MBC8586943.1"/>
    <property type="molecule type" value="Genomic_DNA"/>
</dbReference>
<keyword evidence="4" id="KW-1003">Cell membrane</keyword>
<dbReference type="FunFam" id="3.40.50.300:FF:000126">
    <property type="entry name" value="Galactose/methyl galactoside import ATP-binding protein MglA"/>
    <property type="match status" value="1"/>
</dbReference>
<evidence type="ECO:0000256" key="8">
    <source>
        <dbReference type="ARBA" id="ARBA00022840"/>
    </source>
</evidence>
<dbReference type="RefSeq" id="WP_262428413.1">
    <property type="nucleotide sequence ID" value="NZ_JACRTG010000004.1"/>
</dbReference>
<dbReference type="GO" id="GO:0016887">
    <property type="term" value="F:ATP hydrolysis activity"/>
    <property type="evidence" value="ECO:0007669"/>
    <property type="project" value="InterPro"/>
</dbReference>
<protein>
    <submittedName>
        <fullName evidence="12">Sugar ABC transporter ATP-binding protein</fullName>
    </submittedName>
</protein>
<feature type="domain" description="ABC transporter" evidence="11">
    <location>
        <begin position="259"/>
        <end position="502"/>
    </location>
</feature>
<dbReference type="FunFam" id="3.40.50.300:FF:000127">
    <property type="entry name" value="Ribose import ATP-binding protein RbsA"/>
    <property type="match status" value="1"/>
</dbReference>
<keyword evidence="3" id="KW-0813">Transport</keyword>
<name>A0A926ERN2_9FIRM</name>
<dbReference type="PANTHER" id="PTHR43790:SF3">
    <property type="entry name" value="D-ALLOSE IMPORT ATP-BINDING PROTEIN ALSA-RELATED"/>
    <property type="match status" value="1"/>
</dbReference>
<evidence type="ECO:0000256" key="2">
    <source>
        <dbReference type="ARBA" id="ARBA00004533"/>
    </source>
</evidence>
<dbReference type="PROSITE" id="PS00211">
    <property type="entry name" value="ABC_TRANSPORTER_1"/>
    <property type="match status" value="2"/>
</dbReference>
<evidence type="ECO:0000256" key="9">
    <source>
        <dbReference type="ARBA" id="ARBA00022967"/>
    </source>
</evidence>
<proteinExistence type="predicted"/>
<dbReference type="InterPro" id="IPR027417">
    <property type="entry name" value="P-loop_NTPase"/>
</dbReference>
<dbReference type="InterPro" id="IPR050107">
    <property type="entry name" value="ABC_carbohydrate_import_ATPase"/>
</dbReference>
<dbReference type="PANTHER" id="PTHR43790">
    <property type="entry name" value="CARBOHYDRATE TRANSPORT ATP-BINDING PROTEIN MG119-RELATED"/>
    <property type="match status" value="1"/>
</dbReference>
<dbReference type="GO" id="GO:0005524">
    <property type="term" value="F:ATP binding"/>
    <property type="evidence" value="ECO:0007669"/>
    <property type="project" value="UniProtKB-KW"/>
</dbReference>
<dbReference type="GO" id="GO:0015749">
    <property type="term" value="P:monosaccharide transmembrane transport"/>
    <property type="evidence" value="ECO:0007669"/>
    <property type="project" value="UniProtKB-ARBA"/>
</dbReference>
<keyword evidence="7" id="KW-0547">Nucleotide-binding</keyword>